<feature type="active site" description="Proton donor" evidence="3">
    <location>
        <position position="333"/>
    </location>
</feature>
<reference evidence="5" key="2">
    <citation type="submission" date="2021-09" db="EMBL/GenBank/DDBJ databases">
        <authorList>
            <person name="Gilroy R."/>
        </authorList>
    </citation>
    <scope>NUCLEOTIDE SEQUENCE</scope>
    <source>
        <strain evidence="5">CHK139-4039</strain>
    </source>
</reference>
<dbReference type="SUPFAM" id="SSF50621">
    <property type="entry name" value="Alanine racemase C-terminal domain-like"/>
    <property type="match status" value="1"/>
</dbReference>
<keyword evidence="2 3" id="KW-0663">Pyridoxal phosphate</keyword>
<dbReference type="InterPro" id="IPR000183">
    <property type="entry name" value="Orn/DAP/Arg_de-COase"/>
</dbReference>
<reference evidence="5" key="1">
    <citation type="journal article" date="2021" name="PeerJ">
        <title>Extensive microbial diversity within the chicken gut microbiome revealed by metagenomics and culture.</title>
        <authorList>
            <person name="Gilroy R."/>
            <person name="Ravi A."/>
            <person name="Getino M."/>
            <person name="Pursley I."/>
            <person name="Horton D.L."/>
            <person name="Alikhan N.F."/>
            <person name="Baker D."/>
            <person name="Gharbi K."/>
            <person name="Hall N."/>
            <person name="Watson M."/>
            <person name="Adriaenssens E.M."/>
            <person name="Foster-Nyarko E."/>
            <person name="Jarju S."/>
            <person name="Secka A."/>
            <person name="Antonio M."/>
            <person name="Oren A."/>
            <person name="Chaudhuri R.R."/>
            <person name="La Ragione R."/>
            <person name="Hildebrand F."/>
            <person name="Pallen M.J."/>
        </authorList>
    </citation>
    <scope>NUCLEOTIDE SEQUENCE</scope>
    <source>
        <strain evidence="5">CHK139-4039</strain>
    </source>
</reference>
<dbReference type="PANTHER" id="PTHR43727:SF3">
    <property type="entry name" value="GROUP IV DECARBOXYLASE"/>
    <property type="match status" value="1"/>
</dbReference>
<organism evidence="5 6">
    <name type="scientific">Brevibacterium epidermidis</name>
    <dbReference type="NCBI Taxonomy" id="1698"/>
    <lineage>
        <taxon>Bacteria</taxon>
        <taxon>Bacillati</taxon>
        <taxon>Actinomycetota</taxon>
        <taxon>Actinomycetes</taxon>
        <taxon>Micrococcales</taxon>
        <taxon>Brevibacteriaceae</taxon>
        <taxon>Brevibacterium</taxon>
    </lineage>
</organism>
<dbReference type="RefSeq" id="WP_241897179.1">
    <property type="nucleotide sequence ID" value="NZ_PDHL01000033.1"/>
</dbReference>
<evidence type="ECO:0000313" key="5">
    <source>
        <dbReference type="EMBL" id="HJE77995.1"/>
    </source>
</evidence>
<comment type="cofactor">
    <cofactor evidence="1 3">
        <name>pyridoxal 5'-phosphate</name>
        <dbReference type="ChEBI" id="CHEBI:597326"/>
    </cofactor>
</comment>
<evidence type="ECO:0000256" key="1">
    <source>
        <dbReference type="ARBA" id="ARBA00001933"/>
    </source>
</evidence>
<dbReference type="GO" id="GO:0008836">
    <property type="term" value="F:diaminopimelate decarboxylase activity"/>
    <property type="evidence" value="ECO:0007669"/>
    <property type="project" value="TreeGrafter"/>
</dbReference>
<dbReference type="SUPFAM" id="SSF51419">
    <property type="entry name" value="PLP-binding barrel"/>
    <property type="match status" value="1"/>
</dbReference>
<dbReference type="Pfam" id="PF02784">
    <property type="entry name" value="Orn_Arg_deC_N"/>
    <property type="match status" value="1"/>
</dbReference>
<dbReference type="InterPro" id="IPR022644">
    <property type="entry name" value="De-COase2_N"/>
</dbReference>
<evidence type="ECO:0000256" key="3">
    <source>
        <dbReference type="PIRSR" id="PIRSR600183-50"/>
    </source>
</evidence>
<sequence>MIEVAQHGTRQHEPQTPAFVLDSSVLEEFIDRFRQALLNHWPNSVLSYSFKTNALPWLLSFMNTQGVWAEVVSDAEYQLALSVGYRPDRIVFNGPVKSRQRLRQALTHGSVVNLDSKREVRWAAELAEEQPEQRLSVGLRVNWNLEERCPGESTTSGQHSRFGFNAENGELGAAMSELKAAGVRVAGLHMHRNSLTQSLGVYQASAELAAELISEFDLDLDWIDIGGGFFGSPAGTPTFDQYVSTIRDGLEGTVDIGRTQLIVEPGGSLIAVPVEFHSQVVDVKDVGDHRYVVTDASRTDIDPLFRRQRVFDVRIDSTSEESIPEQVICGFTCMEDDRLTVVKDAPQLSEGDRIVFYRVGAYTMSYQSSFIEFPPAVFVRNDDSLTLVRRRGSVDDYLSGHSWLDASASIPAAVAAGS</sequence>
<dbReference type="EMBL" id="DYXR01000262">
    <property type="protein sequence ID" value="HJE77995.1"/>
    <property type="molecule type" value="Genomic_DNA"/>
</dbReference>
<protein>
    <recommendedName>
        <fullName evidence="4">Orn/DAP/Arg decarboxylase 2 N-terminal domain-containing protein</fullName>
    </recommendedName>
</protein>
<dbReference type="AlphaFoldDB" id="A0A9D2ZWL6"/>
<accession>A0A9D2ZWL6</accession>
<feature type="modified residue" description="N6-(pyridoxal phosphate)lysine" evidence="3">
    <location>
        <position position="51"/>
    </location>
</feature>
<evidence type="ECO:0000259" key="4">
    <source>
        <dbReference type="Pfam" id="PF02784"/>
    </source>
</evidence>
<dbReference type="Proteomes" id="UP000743760">
    <property type="component" value="Unassembled WGS sequence"/>
</dbReference>
<evidence type="ECO:0000256" key="2">
    <source>
        <dbReference type="ARBA" id="ARBA00022898"/>
    </source>
</evidence>
<gene>
    <name evidence="5" type="ORF">K8V74_08640</name>
</gene>
<name>A0A9D2ZWL6_BREEP</name>
<dbReference type="PRINTS" id="PR01179">
    <property type="entry name" value="ODADCRBXLASE"/>
</dbReference>
<dbReference type="PANTHER" id="PTHR43727">
    <property type="entry name" value="DIAMINOPIMELATE DECARBOXYLASE"/>
    <property type="match status" value="1"/>
</dbReference>
<comment type="caution">
    <text evidence="5">The sequence shown here is derived from an EMBL/GenBank/DDBJ whole genome shotgun (WGS) entry which is preliminary data.</text>
</comment>
<proteinExistence type="predicted"/>
<dbReference type="InterPro" id="IPR009006">
    <property type="entry name" value="Ala_racemase/Decarboxylase_C"/>
</dbReference>
<dbReference type="GO" id="GO:0009089">
    <property type="term" value="P:lysine biosynthetic process via diaminopimelate"/>
    <property type="evidence" value="ECO:0007669"/>
    <property type="project" value="TreeGrafter"/>
</dbReference>
<dbReference type="Gene3D" id="3.20.20.10">
    <property type="entry name" value="Alanine racemase"/>
    <property type="match status" value="1"/>
</dbReference>
<dbReference type="Gene3D" id="2.40.37.10">
    <property type="entry name" value="Lyase, Ornithine Decarboxylase, Chain A, domain 1"/>
    <property type="match status" value="1"/>
</dbReference>
<evidence type="ECO:0000313" key="6">
    <source>
        <dbReference type="Proteomes" id="UP000743760"/>
    </source>
</evidence>
<dbReference type="InterPro" id="IPR029066">
    <property type="entry name" value="PLP-binding_barrel"/>
</dbReference>
<feature type="domain" description="Orn/DAP/Arg decarboxylase 2 N-terminal" evidence="4">
    <location>
        <begin position="36"/>
        <end position="270"/>
    </location>
</feature>